<evidence type="ECO:0000256" key="1">
    <source>
        <dbReference type="SAM" id="MobiDB-lite"/>
    </source>
</evidence>
<proteinExistence type="predicted"/>
<dbReference type="RefSeq" id="WP_189131782.1">
    <property type="nucleotide sequence ID" value="NZ_BMMS01000010.1"/>
</dbReference>
<dbReference type="AlphaFoldDB" id="A0A917ZPZ2"/>
<organism evidence="3 4">
    <name type="scientific">Wenjunlia tyrosinilytica</name>
    <dbReference type="NCBI Taxonomy" id="1544741"/>
    <lineage>
        <taxon>Bacteria</taxon>
        <taxon>Bacillati</taxon>
        <taxon>Actinomycetota</taxon>
        <taxon>Actinomycetes</taxon>
        <taxon>Kitasatosporales</taxon>
        <taxon>Streptomycetaceae</taxon>
        <taxon>Wenjunlia</taxon>
    </lineage>
</organism>
<evidence type="ECO:0000256" key="2">
    <source>
        <dbReference type="SAM" id="SignalP"/>
    </source>
</evidence>
<feature type="region of interest" description="Disordered" evidence="1">
    <location>
        <begin position="42"/>
        <end position="77"/>
    </location>
</feature>
<gene>
    <name evidence="3" type="ORF">GCM10012280_26000</name>
</gene>
<feature type="signal peptide" evidence="2">
    <location>
        <begin position="1"/>
        <end position="40"/>
    </location>
</feature>
<dbReference type="Proteomes" id="UP000641932">
    <property type="component" value="Unassembled WGS sequence"/>
</dbReference>
<accession>A0A917ZPZ2</accession>
<keyword evidence="2" id="KW-0732">Signal</keyword>
<name>A0A917ZPZ2_9ACTN</name>
<evidence type="ECO:0000313" key="3">
    <source>
        <dbReference type="EMBL" id="GGO87472.1"/>
    </source>
</evidence>
<evidence type="ECO:0000313" key="4">
    <source>
        <dbReference type="Proteomes" id="UP000641932"/>
    </source>
</evidence>
<reference evidence="3" key="1">
    <citation type="journal article" date="2014" name="Int. J. Syst. Evol. Microbiol.">
        <title>Complete genome sequence of Corynebacterium casei LMG S-19264T (=DSM 44701T), isolated from a smear-ripened cheese.</title>
        <authorList>
            <consortium name="US DOE Joint Genome Institute (JGI-PGF)"/>
            <person name="Walter F."/>
            <person name="Albersmeier A."/>
            <person name="Kalinowski J."/>
            <person name="Ruckert C."/>
        </authorList>
    </citation>
    <scope>NUCLEOTIDE SEQUENCE</scope>
    <source>
        <strain evidence="3">CGMCC 4.7201</strain>
    </source>
</reference>
<reference evidence="3" key="2">
    <citation type="submission" date="2020-09" db="EMBL/GenBank/DDBJ databases">
        <authorList>
            <person name="Sun Q."/>
            <person name="Zhou Y."/>
        </authorList>
    </citation>
    <scope>NUCLEOTIDE SEQUENCE</scope>
    <source>
        <strain evidence="3">CGMCC 4.7201</strain>
    </source>
</reference>
<dbReference type="EMBL" id="BMMS01000010">
    <property type="protein sequence ID" value="GGO87472.1"/>
    <property type="molecule type" value="Genomic_DNA"/>
</dbReference>
<keyword evidence="4" id="KW-1185">Reference proteome</keyword>
<protein>
    <submittedName>
        <fullName evidence="3">Uncharacterized protein</fullName>
    </submittedName>
</protein>
<feature type="chain" id="PRO_5037356396" evidence="2">
    <location>
        <begin position="41"/>
        <end position="532"/>
    </location>
</feature>
<comment type="caution">
    <text evidence="3">The sequence shown here is derived from an EMBL/GenBank/DDBJ whole genome shotgun (WGS) entry which is preliminary data.</text>
</comment>
<sequence>MPAHSPDRCRPAARRRHHRTLRTAVITVALAAGVPTTAYAAPTAHPAAQHHSSSGRPTAPRSTAPRPSSATAPPAGARAAAEATPFFFTDFSASTWGTSYGLRDITFVGRLMKHDPDGGPDVPAANETVDVVQKYLNDEFGDPVPDEWGYASFGVVRTDAKGRFELDKVRVTHRDLEAGGPVIYHGSFPVRAYAARRVDPRGPSAPANWDALDTWGDMDADTSQARMTADFVKGPVRDGAREVTVEGTFTRKDGPLWRPLKGFTTTVTFEPEDPSHEPRRIKVRTDGDGAFSAEVPVREDGSVLAAVHWWEDVYLDITGEQTQGVPVGIPDPLELRSGPYGLDRDRVVSASVALVGRGDCDAGGQRAALQWSADGRTGWKKVAEVRTDEHGKASVKVPGSANGYYRWHHAETDSCAGDIGYAKPLRRVETRVRDFDASPEPVDEGGKLLVEGVLQHKPSGGGWAGYGGRAVQIWFRPSGSGTWQRISTVASDARGRFAGTVTAARDGYWRAVHVGDATHFSVTGPSDYVDVR</sequence>